<organism evidence="3 4">
    <name type="scientific">Romeriopsis navalis LEGE 11480</name>
    <dbReference type="NCBI Taxonomy" id="2777977"/>
    <lineage>
        <taxon>Bacteria</taxon>
        <taxon>Bacillati</taxon>
        <taxon>Cyanobacteriota</taxon>
        <taxon>Cyanophyceae</taxon>
        <taxon>Leptolyngbyales</taxon>
        <taxon>Leptolyngbyaceae</taxon>
        <taxon>Romeriopsis</taxon>
        <taxon>Romeriopsis navalis</taxon>
    </lineage>
</organism>
<protein>
    <submittedName>
        <fullName evidence="3">DnaJ domain-containing protein</fullName>
    </submittedName>
</protein>
<dbReference type="Pfam" id="PF00226">
    <property type="entry name" value="DnaJ"/>
    <property type="match status" value="1"/>
</dbReference>
<dbReference type="Gene3D" id="1.10.287.110">
    <property type="entry name" value="DnaJ domain"/>
    <property type="match status" value="1"/>
</dbReference>
<dbReference type="PANTHER" id="PTHR43948">
    <property type="entry name" value="DNAJ HOMOLOG SUBFAMILY B"/>
    <property type="match status" value="1"/>
</dbReference>
<dbReference type="PANTHER" id="PTHR43948:SF10">
    <property type="entry name" value="MRJ, ISOFORM E"/>
    <property type="match status" value="1"/>
</dbReference>
<evidence type="ECO:0000313" key="3">
    <source>
        <dbReference type="EMBL" id="MBE9028352.1"/>
    </source>
</evidence>
<evidence type="ECO:0000259" key="2">
    <source>
        <dbReference type="PROSITE" id="PS50076"/>
    </source>
</evidence>
<gene>
    <name evidence="3" type="ORF">IQ266_01115</name>
</gene>
<evidence type="ECO:0000313" key="4">
    <source>
        <dbReference type="Proteomes" id="UP000625316"/>
    </source>
</evidence>
<accession>A0A928Z1T6</accession>
<dbReference type="PROSITE" id="PS50076">
    <property type="entry name" value="DNAJ_2"/>
    <property type="match status" value="1"/>
</dbReference>
<dbReference type="Proteomes" id="UP000625316">
    <property type="component" value="Unassembled WGS sequence"/>
</dbReference>
<proteinExistence type="predicted"/>
<dbReference type="EMBL" id="JADEXQ010000002">
    <property type="protein sequence ID" value="MBE9028352.1"/>
    <property type="molecule type" value="Genomic_DNA"/>
</dbReference>
<dbReference type="RefSeq" id="WP_264323173.1">
    <property type="nucleotide sequence ID" value="NZ_JADEXQ010000002.1"/>
</dbReference>
<keyword evidence="1" id="KW-0812">Transmembrane</keyword>
<sequence length="165" mass="18974">MDIRKCCDLLDLRPGYSQEDLKQAYKDLVQVWHPDRFSHSERLKQKAESKLKQINLAYEVLDQALVKRAKLQAHRAAQSMNSPESVEEQIVRSAYEQSVAWGSRPGQRLRFQLSIVLWSVGMFGGLIGLIAMLAWLSSNLMLIWGAVVVVGGYFGLRWFHEQQQR</sequence>
<name>A0A928Z1T6_9CYAN</name>
<evidence type="ECO:0000256" key="1">
    <source>
        <dbReference type="SAM" id="Phobius"/>
    </source>
</evidence>
<keyword evidence="4" id="KW-1185">Reference proteome</keyword>
<feature type="domain" description="J" evidence="2">
    <location>
        <begin position="5"/>
        <end position="75"/>
    </location>
</feature>
<feature type="transmembrane region" description="Helical" evidence="1">
    <location>
        <begin position="141"/>
        <end position="159"/>
    </location>
</feature>
<dbReference type="InterPro" id="IPR001623">
    <property type="entry name" value="DnaJ_domain"/>
</dbReference>
<dbReference type="InterPro" id="IPR036869">
    <property type="entry name" value="J_dom_sf"/>
</dbReference>
<reference evidence="3" key="1">
    <citation type="submission" date="2020-10" db="EMBL/GenBank/DDBJ databases">
        <authorList>
            <person name="Castelo-Branco R."/>
            <person name="Eusebio N."/>
            <person name="Adriana R."/>
            <person name="Vieira A."/>
            <person name="Brugerolle De Fraissinette N."/>
            <person name="Rezende De Castro R."/>
            <person name="Schneider M.P."/>
            <person name="Vasconcelos V."/>
            <person name="Leao P.N."/>
        </authorList>
    </citation>
    <scope>NUCLEOTIDE SEQUENCE</scope>
    <source>
        <strain evidence="3">LEGE 11480</strain>
    </source>
</reference>
<comment type="caution">
    <text evidence="3">The sequence shown here is derived from an EMBL/GenBank/DDBJ whole genome shotgun (WGS) entry which is preliminary data.</text>
</comment>
<dbReference type="SUPFAM" id="SSF46565">
    <property type="entry name" value="Chaperone J-domain"/>
    <property type="match status" value="1"/>
</dbReference>
<feature type="transmembrane region" description="Helical" evidence="1">
    <location>
        <begin position="113"/>
        <end position="135"/>
    </location>
</feature>
<dbReference type="AlphaFoldDB" id="A0A928Z1T6"/>
<dbReference type="PRINTS" id="PR00625">
    <property type="entry name" value="JDOMAIN"/>
</dbReference>
<dbReference type="SMART" id="SM00271">
    <property type="entry name" value="DnaJ"/>
    <property type="match status" value="1"/>
</dbReference>
<keyword evidence="1" id="KW-1133">Transmembrane helix</keyword>
<keyword evidence="1" id="KW-0472">Membrane</keyword>
<dbReference type="CDD" id="cd06257">
    <property type="entry name" value="DnaJ"/>
    <property type="match status" value="1"/>
</dbReference>